<gene>
    <name evidence="1" type="ORF">GM51_14700</name>
</gene>
<sequence>MVQLAPIAGREEQIRRLFWETVTIGHPLPFELTCARHYENLGLNWYLINGAADSTVALVDGEVVGYSLVCCDSESFHQVQRKYFVILVASVLLALITGRSNKESRRFYWLRLQDSLTISRTRKVLPKNVHMHAHLNVGHGFQDGSVSRKLRDHADQVCLSYGATAYFGEINAVGGRRILGLHRVGGQIVNDSTNKTFSWLTGQDVHRLTLIRHLTANEQQAA</sequence>
<proteinExistence type="predicted"/>
<comment type="caution">
    <text evidence="1">The sequence shown here is derived from an EMBL/GenBank/DDBJ whole genome shotgun (WGS) entry which is preliminary data.</text>
</comment>
<dbReference type="EMBL" id="JNSL01000111">
    <property type="protein sequence ID" value="KGA15503.1"/>
    <property type="molecule type" value="Genomic_DNA"/>
</dbReference>
<evidence type="ECO:0000313" key="1">
    <source>
        <dbReference type="EMBL" id="KGA15503.1"/>
    </source>
</evidence>
<protein>
    <submittedName>
        <fullName evidence="1">Uncharacterized protein</fullName>
    </submittedName>
</protein>
<organism evidence="1">
    <name type="scientific">freshwater metagenome</name>
    <dbReference type="NCBI Taxonomy" id="449393"/>
    <lineage>
        <taxon>unclassified sequences</taxon>
        <taxon>metagenomes</taxon>
        <taxon>ecological metagenomes</taxon>
    </lineage>
</organism>
<dbReference type="Gene3D" id="3.40.630.30">
    <property type="match status" value="1"/>
</dbReference>
<reference evidence="1" key="1">
    <citation type="submission" date="2014-06" db="EMBL/GenBank/DDBJ databases">
        <title>Key roles for freshwater Actinobacteria revealed by deep metagenomic sequencing.</title>
        <authorList>
            <person name="Ghai R."/>
            <person name="Mizuno C.M."/>
            <person name="Picazo A."/>
            <person name="Camacho A."/>
            <person name="Rodriguez-Valera F."/>
        </authorList>
    </citation>
    <scope>NUCLEOTIDE SEQUENCE</scope>
</reference>
<name>A0A094SBN3_9ZZZZ</name>
<accession>A0A094SBN3</accession>
<dbReference type="AlphaFoldDB" id="A0A094SBN3"/>